<reference evidence="2 3" key="1">
    <citation type="submission" date="2018-01" db="EMBL/GenBank/DDBJ databases">
        <authorList>
            <person name="Clerissi C."/>
        </authorList>
    </citation>
    <scope>NUCLEOTIDE SEQUENCE [LARGE SCALE GENOMIC DNA]</scope>
    <source>
        <strain evidence="2">Cupriavidus taiwanensis STM 6021</strain>
        <plasmid evidence="3">cbm2594_p</plasmid>
    </source>
</reference>
<dbReference type="Proteomes" id="UP000257139">
    <property type="component" value="Plasmid CBM2594_p"/>
</dbReference>
<evidence type="ECO:0000259" key="1">
    <source>
        <dbReference type="Pfam" id="PF08808"/>
    </source>
</evidence>
<gene>
    <name evidence="2" type="ORF">CBM2594_P310027</name>
</gene>
<dbReference type="Pfam" id="PF08808">
    <property type="entry name" value="RES"/>
    <property type="match status" value="1"/>
</dbReference>
<evidence type="ECO:0000313" key="3">
    <source>
        <dbReference type="Proteomes" id="UP000257139"/>
    </source>
</evidence>
<sequence>MTTPTIAVPDHIAVTLPPTARLRQALASAEVALPAGTQVFRAVRHPGAVIPPFVERTHRFGPPAPFAGADGRFARYWMYAAQDLTTALWESGFCTNDMTQPGTFYIPPDIAERGLIAIFTLNADIRVLDLDGTVLSKLGIYDQIQGEHAWCQWFGLHMLEVLAGMAGDAGPVGFRYPSRKHRSHLALAVQSDSLEAWRRQVDVQVTRFAELLEFAALRADANYAEPFAGGFSGD</sequence>
<dbReference type="RefSeq" id="WP_232348035.1">
    <property type="nucleotide sequence ID" value="NZ_LT984799.1"/>
</dbReference>
<proteinExistence type="predicted"/>
<feature type="domain" description="RES" evidence="1">
    <location>
        <begin position="69"/>
        <end position="199"/>
    </location>
</feature>
<name>A0A7Z7JHF0_9BURK</name>
<geneLocation type="plasmid" evidence="3">
    <name>cbm2594_p</name>
</geneLocation>
<dbReference type="InterPro" id="IPR014914">
    <property type="entry name" value="RES_dom"/>
</dbReference>
<evidence type="ECO:0000313" key="2">
    <source>
        <dbReference type="EMBL" id="SPC25408.1"/>
    </source>
</evidence>
<protein>
    <recommendedName>
        <fullName evidence="1">RES domain-containing protein</fullName>
    </recommendedName>
</protein>
<organism evidence="2 3">
    <name type="scientific">Cupriavidus taiwanensis</name>
    <dbReference type="NCBI Taxonomy" id="164546"/>
    <lineage>
        <taxon>Bacteria</taxon>
        <taxon>Pseudomonadati</taxon>
        <taxon>Pseudomonadota</taxon>
        <taxon>Betaproteobacteria</taxon>
        <taxon>Burkholderiales</taxon>
        <taxon>Burkholderiaceae</taxon>
        <taxon>Cupriavidus</taxon>
    </lineage>
</organism>
<dbReference type="AlphaFoldDB" id="A0A7Z7JHF0"/>
<comment type="caution">
    <text evidence="2">The sequence shown here is derived from an EMBL/GenBank/DDBJ whole genome shotgun (WGS) entry which is preliminary data.</text>
</comment>
<accession>A0A7Z7JHF0</accession>
<dbReference type="EMBL" id="OGUU01000038">
    <property type="protein sequence ID" value="SPC25408.1"/>
    <property type="molecule type" value="Genomic_DNA"/>
</dbReference>